<evidence type="ECO:0000313" key="3">
    <source>
        <dbReference type="EMBL" id="CAL1396525.1"/>
    </source>
</evidence>
<name>A0AAV2FE27_9ROSI</name>
<evidence type="ECO:0000313" key="4">
    <source>
        <dbReference type="Proteomes" id="UP001497516"/>
    </source>
</evidence>
<keyword evidence="2" id="KW-0812">Transmembrane</keyword>
<evidence type="ECO:0000256" key="2">
    <source>
        <dbReference type="SAM" id="Phobius"/>
    </source>
</evidence>
<keyword evidence="2" id="KW-1133">Transmembrane helix</keyword>
<evidence type="ECO:0000256" key="1">
    <source>
        <dbReference type="SAM" id="MobiDB-lite"/>
    </source>
</evidence>
<keyword evidence="4" id="KW-1185">Reference proteome</keyword>
<dbReference type="AlphaFoldDB" id="A0AAV2FE27"/>
<sequence>MKITELEGKDLKEEVIAISTDDDEDDSDTEEGAEVEAPEDEEDVDDDEEEDDGDGNDSDDDGDDDDDEDEGVDDCVLVDWVFIFFPLLSSCFLSIGFLFLSSMAEFGEAVDLI</sequence>
<accession>A0AAV2FE27</accession>
<feature type="region of interest" description="Disordered" evidence="1">
    <location>
        <begin position="1"/>
        <end position="71"/>
    </location>
</feature>
<feature type="transmembrane region" description="Helical" evidence="2">
    <location>
        <begin position="80"/>
        <end position="100"/>
    </location>
</feature>
<proteinExistence type="predicted"/>
<protein>
    <submittedName>
        <fullName evidence="3">Uncharacterized protein</fullName>
    </submittedName>
</protein>
<dbReference type="EMBL" id="OZ034819">
    <property type="protein sequence ID" value="CAL1396525.1"/>
    <property type="molecule type" value="Genomic_DNA"/>
</dbReference>
<reference evidence="3 4" key="1">
    <citation type="submission" date="2024-04" db="EMBL/GenBank/DDBJ databases">
        <authorList>
            <person name="Fracassetti M."/>
        </authorList>
    </citation>
    <scope>NUCLEOTIDE SEQUENCE [LARGE SCALE GENOMIC DNA]</scope>
</reference>
<gene>
    <name evidence="3" type="ORF">LTRI10_LOCUS36886</name>
</gene>
<dbReference type="Proteomes" id="UP001497516">
    <property type="component" value="Chromosome 6"/>
</dbReference>
<feature type="compositionally biased region" description="Basic and acidic residues" evidence="1">
    <location>
        <begin position="1"/>
        <end position="15"/>
    </location>
</feature>
<feature type="compositionally biased region" description="Acidic residues" evidence="1">
    <location>
        <begin position="20"/>
        <end position="71"/>
    </location>
</feature>
<keyword evidence="2" id="KW-0472">Membrane</keyword>
<organism evidence="3 4">
    <name type="scientific">Linum trigynum</name>
    <dbReference type="NCBI Taxonomy" id="586398"/>
    <lineage>
        <taxon>Eukaryota</taxon>
        <taxon>Viridiplantae</taxon>
        <taxon>Streptophyta</taxon>
        <taxon>Embryophyta</taxon>
        <taxon>Tracheophyta</taxon>
        <taxon>Spermatophyta</taxon>
        <taxon>Magnoliopsida</taxon>
        <taxon>eudicotyledons</taxon>
        <taxon>Gunneridae</taxon>
        <taxon>Pentapetalae</taxon>
        <taxon>rosids</taxon>
        <taxon>fabids</taxon>
        <taxon>Malpighiales</taxon>
        <taxon>Linaceae</taxon>
        <taxon>Linum</taxon>
    </lineage>
</organism>